<dbReference type="Pfam" id="PF00041">
    <property type="entry name" value="fn3"/>
    <property type="match status" value="2"/>
</dbReference>
<evidence type="ECO:0000313" key="6">
    <source>
        <dbReference type="Proteomes" id="UP000821837"/>
    </source>
</evidence>
<dbReference type="PANTHER" id="PTHR24051">
    <property type="entry name" value="SUSHI DOMAIN-CONTAINING PROTEIN 1"/>
    <property type="match status" value="1"/>
</dbReference>
<dbReference type="InterPro" id="IPR013783">
    <property type="entry name" value="Ig-like_fold"/>
</dbReference>
<name>A0A9D4PBH3_RHISA</name>
<dbReference type="CDD" id="cd00063">
    <property type="entry name" value="FN3"/>
    <property type="match status" value="3"/>
</dbReference>
<comment type="caution">
    <text evidence="5">The sequence shown here is derived from an EMBL/GenBank/DDBJ whole genome shotgun (WGS) entry which is preliminary data.</text>
</comment>
<dbReference type="EMBL" id="JABSTV010001255">
    <property type="protein sequence ID" value="KAH7934806.1"/>
    <property type="molecule type" value="Genomic_DNA"/>
</dbReference>
<feature type="region of interest" description="Disordered" evidence="3">
    <location>
        <begin position="41"/>
        <end position="60"/>
    </location>
</feature>
<keyword evidence="1" id="KW-0677">Repeat</keyword>
<dbReference type="InterPro" id="IPR003961">
    <property type="entry name" value="FN3_dom"/>
</dbReference>
<dbReference type="Proteomes" id="UP000821837">
    <property type="component" value="Unassembled WGS sequence"/>
</dbReference>
<dbReference type="PANTHER" id="PTHR24051:SF9">
    <property type="entry name" value="FIBRONECTIN TYPE-III DOMAIN-CONTAINING PROTEIN"/>
    <property type="match status" value="1"/>
</dbReference>
<evidence type="ECO:0000259" key="4">
    <source>
        <dbReference type="PROSITE" id="PS50853"/>
    </source>
</evidence>
<dbReference type="PROSITE" id="PS50853">
    <property type="entry name" value="FN3"/>
    <property type="match status" value="3"/>
</dbReference>
<organism evidence="5 6">
    <name type="scientific">Rhipicephalus sanguineus</name>
    <name type="common">Brown dog tick</name>
    <name type="synonym">Ixodes sanguineus</name>
    <dbReference type="NCBI Taxonomy" id="34632"/>
    <lineage>
        <taxon>Eukaryota</taxon>
        <taxon>Metazoa</taxon>
        <taxon>Ecdysozoa</taxon>
        <taxon>Arthropoda</taxon>
        <taxon>Chelicerata</taxon>
        <taxon>Arachnida</taxon>
        <taxon>Acari</taxon>
        <taxon>Parasitiformes</taxon>
        <taxon>Ixodida</taxon>
        <taxon>Ixodoidea</taxon>
        <taxon>Ixodidae</taxon>
        <taxon>Rhipicephalinae</taxon>
        <taxon>Rhipicephalus</taxon>
        <taxon>Rhipicephalus</taxon>
    </lineage>
</organism>
<sequence>MLAVPAGKSSVTIKGLQPYTSYNVSVFAVSGSRKEPLLTETFSTKEAAPDGPPRGLRHSGSATSFEQLTWSDVACELANGQTRSYYLNLRSHDAWETEVHEHNATSTGYTFAHLAPFTRYTAKVFAQNGAGRSRYFASVNFTTAPIPPPQPADLLASNVTQSSVRVSWNAPYPPHGVLDHYRLRFWRENDTAKATEITVAHEECPRRRRFTARHCYTVKGLERSTVYHFSVKAKNEGSSFSPYSMELVVKTNDSVPVVKRAPRVEAVDGNTATLSLAPVDFKKGPLTAYYLLVIKKVHEVVAPLRLVNFSAAEDLQLGYYVAARFTPRDVGDGLRFVVGAGGTVGRFVNPPLEAGVPYSFGWAAETSFSHRPCDAASLL</sequence>
<evidence type="ECO:0000256" key="2">
    <source>
        <dbReference type="ARBA" id="ARBA00023157"/>
    </source>
</evidence>
<dbReference type="SUPFAM" id="SSF49265">
    <property type="entry name" value="Fibronectin type III"/>
    <property type="match status" value="2"/>
</dbReference>
<dbReference type="Gene3D" id="2.60.40.10">
    <property type="entry name" value="Immunoglobulins"/>
    <property type="match status" value="3"/>
</dbReference>
<feature type="domain" description="Fibronectin type-III" evidence="4">
    <location>
        <begin position="52"/>
        <end position="146"/>
    </location>
</feature>
<reference evidence="5" key="2">
    <citation type="submission" date="2021-09" db="EMBL/GenBank/DDBJ databases">
        <authorList>
            <person name="Jia N."/>
            <person name="Wang J."/>
            <person name="Shi W."/>
            <person name="Du L."/>
            <person name="Sun Y."/>
            <person name="Zhan W."/>
            <person name="Jiang J."/>
            <person name="Wang Q."/>
            <person name="Zhang B."/>
            <person name="Ji P."/>
            <person name="Sakyi L.B."/>
            <person name="Cui X."/>
            <person name="Yuan T."/>
            <person name="Jiang B."/>
            <person name="Yang W."/>
            <person name="Lam T.T.-Y."/>
            <person name="Chang Q."/>
            <person name="Ding S."/>
            <person name="Wang X."/>
            <person name="Zhu J."/>
            <person name="Ruan X."/>
            <person name="Zhao L."/>
            <person name="Wei J."/>
            <person name="Que T."/>
            <person name="Du C."/>
            <person name="Cheng J."/>
            <person name="Dai P."/>
            <person name="Han X."/>
            <person name="Huang E."/>
            <person name="Gao Y."/>
            <person name="Liu J."/>
            <person name="Shao H."/>
            <person name="Ye R."/>
            <person name="Li L."/>
            <person name="Wei W."/>
            <person name="Wang X."/>
            <person name="Wang C."/>
            <person name="Huo Q."/>
            <person name="Li W."/>
            <person name="Guo W."/>
            <person name="Chen H."/>
            <person name="Chen S."/>
            <person name="Zhou L."/>
            <person name="Zhou L."/>
            <person name="Ni X."/>
            <person name="Tian J."/>
            <person name="Zhou Y."/>
            <person name="Sheng Y."/>
            <person name="Liu T."/>
            <person name="Pan Y."/>
            <person name="Xia L."/>
            <person name="Li J."/>
            <person name="Zhao F."/>
            <person name="Cao W."/>
        </authorList>
    </citation>
    <scope>NUCLEOTIDE SEQUENCE</scope>
    <source>
        <strain evidence="5">Rsan-2018</strain>
        <tissue evidence="5">Larvae</tissue>
    </source>
</reference>
<dbReference type="InterPro" id="IPR036116">
    <property type="entry name" value="FN3_sf"/>
</dbReference>
<evidence type="ECO:0000256" key="1">
    <source>
        <dbReference type="ARBA" id="ARBA00022737"/>
    </source>
</evidence>
<evidence type="ECO:0000313" key="5">
    <source>
        <dbReference type="EMBL" id="KAH7934806.1"/>
    </source>
</evidence>
<keyword evidence="2" id="KW-1015">Disulfide bond</keyword>
<evidence type="ECO:0000256" key="3">
    <source>
        <dbReference type="SAM" id="MobiDB-lite"/>
    </source>
</evidence>
<feature type="domain" description="Fibronectin type-III" evidence="4">
    <location>
        <begin position="1"/>
        <end position="47"/>
    </location>
</feature>
<dbReference type="VEuPathDB" id="VectorBase:RSAN_033846"/>
<keyword evidence="6" id="KW-1185">Reference proteome</keyword>
<dbReference type="AlphaFoldDB" id="A0A9D4PBH3"/>
<protein>
    <recommendedName>
        <fullName evidence="4">Fibronectin type-III domain-containing protein</fullName>
    </recommendedName>
</protein>
<dbReference type="SMART" id="SM00060">
    <property type="entry name" value="FN3"/>
    <property type="match status" value="2"/>
</dbReference>
<accession>A0A9D4PBH3</accession>
<gene>
    <name evidence="5" type="ORF">HPB52_000503</name>
</gene>
<reference evidence="5" key="1">
    <citation type="journal article" date="2020" name="Cell">
        <title>Large-Scale Comparative Analyses of Tick Genomes Elucidate Their Genetic Diversity and Vector Capacities.</title>
        <authorList>
            <consortium name="Tick Genome and Microbiome Consortium (TIGMIC)"/>
            <person name="Jia N."/>
            <person name="Wang J."/>
            <person name="Shi W."/>
            <person name="Du L."/>
            <person name="Sun Y."/>
            <person name="Zhan W."/>
            <person name="Jiang J.F."/>
            <person name="Wang Q."/>
            <person name="Zhang B."/>
            <person name="Ji P."/>
            <person name="Bell-Sakyi L."/>
            <person name="Cui X.M."/>
            <person name="Yuan T.T."/>
            <person name="Jiang B.G."/>
            <person name="Yang W.F."/>
            <person name="Lam T.T."/>
            <person name="Chang Q.C."/>
            <person name="Ding S.J."/>
            <person name="Wang X.J."/>
            <person name="Zhu J.G."/>
            <person name="Ruan X.D."/>
            <person name="Zhao L."/>
            <person name="Wei J.T."/>
            <person name="Ye R.Z."/>
            <person name="Que T.C."/>
            <person name="Du C.H."/>
            <person name="Zhou Y.H."/>
            <person name="Cheng J.X."/>
            <person name="Dai P.F."/>
            <person name="Guo W.B."/>
            <person name="Han X.H."/>
            <person name="Huang E.J."/>
            <person name="Li L.F."/>
            <person name="Wei W."/>
            <person name="Gao Y.C."/>
            <person name="Liu J.Z."/>
            <person name="Shao H.Z."/>
            <person name="Wang X."/>
            <person name="Wang C.C."/>
            <person name="Yang T.C."/>
            <person name="Huo Q.B."/>
            <person name="Li W."/>
            <person name="Chen H.Y."/>
            <person name="Chen S.E."/>
            <person name="Zhou L.G."/>
            <person name="Ni X.B."/>
            <person name="Tian J.H."/>
            <person name="Sheng Y."/>
            <person name="Liu T."/>
            <person name="Pan Y.S."/>
            <person name="Xia L.Y."/>
            <person name="Li J."/>
            <person name="Zhao F."/>
            <person name="Cao W.C."/>
        </authorList>
    </citation>
    <scope>NUCLEOTIDE SEQUENCE</scope>
    <source>
        <strain evidence="5">Rsan-2018</strain>
    </source>
</reference>
<proteinExistence type="predicted"/>
<dbReference type="InterPro" id="IPR051622">
    <property type="entry name" value="R-tyr_protein_phosphatases"/>
</dbReference>
<feature type="domain" description="Fibronectin type-III" evidence="4">
    <location>
        <begin position="150"/>
        <end position="254"/>
    </location>
</feature>